<gene>
    <name evidence="7" type="ORF">ACG00Y_22320</name>
</gene>
<dbReference type="RefSeq" id="WP_394482727.1">
    <property type="nucleotide sequence ID" value="NZ_JBIGHV010000009.1"/>
</dbReference>
<evidence type="ECO:0000256" key="2">
    <source>
        <dbReference type="ARBA" id="ARBA00022475"/>
    </source>
</evidence>
<evidence type="ECO:0000256" key="6">
    <source>
        <dbReference type="RuleBase" id="RU004379"/>
    </source>
</evidence>
<feature type="transmembrane region" description="Helical" evidence="6">
    <location>
        <begin position="31"/>
        <end position="50"/>
    </location>
</feature>
<keyword evidence="3 6" id="KW-0812">Transmembrane</keyword>
<keyword evidence="5 6" id="KW-0472">Membrane</keyword>
<dbReference type="PANTHER" id="PTHR23291">
    <property type="entry name" value="BAX INHIBITOR-RELATED"/>
    <property type="match status" value="1"/>
</dbReference>
<evidence type="ECO:0000256" key="1">
    <source>
        <dbReference type="ARBA" id="ARBA00004651"/>
    </source>
</evidence>
<dbReference type="PANTHER" id="PTHR23291:SF115">
    <property type="entry name" value="MODULATOR OF FTSH PROTEASE YCCA"/>
    <property type="match status" value="1"/>
</dbReference>
<keyword evidence="4 6" id="KW-1133">Transmembrane helix</keyword>
<feature type="transmembrane region" description="Helical" evidence="6">
    <location>
        <begin position="139"/>
        <end position="161"/>
    </location>
</feature>
<feature type="transmembrane region" description="Helical" evidence="6">
    <location>
        <begin position="167"/>
        <end position="186"/>
    </location>
</feature>
<evidence type="ECO:0000256" key="5">
    <source>
        <dbReference type="ARBA" id="ARBA00023136"/>
    </source>
</evidence>
<feature type="transmembrane region" description="Helical" evidence="6">
    <location>
        <begin position="80"/>
        <end position="101"/>
    </location>
</feature>
<evidence type="ECO:0000313" key="7">
    <source>
        <dbReference type="EMBL" id="MFG6432670.1"/>
    </source>
</evidence>
<keyword evidence="8" id="KW-1185">Reference proteome</keyword>
<accession>A0ABW7FAM6</accession>
<name>A0ABW7FAM6_9BURK</name>
<dbReference type="Proteomes" id="UP001606210">
    <property type="component" value="Unassembled WGS sequence"/>
</dbReference>
<feature type="transmembrane region" description="Helical" evidence="6">
    <location>
        <begin position="198"/>
        <end position="221"/>
    </location>
</feature>
<organism evidence="7 8">
    <name type="scientific">Pelomonas parva</name>
    <dbReference type="NCBI Taxonomy" id="3299032"/>
    <lineage>
        <taxon>Bacteria</taxon>
        <taxon>Pseudomonadati</taxon>
        <taxon>Pseudomonadota</taxon>
        <taxon>Betaproteobacteria</taxon>
        <taxon>Burkholderiales</taxon>
        <taxon>Sphaerotilaceae</taxon>
        <taxon>Roseateles</taxon>
    </lineage>
</organism>
<sequence length="228" mass="23882">MQTRPTAIAVPVTTYGTTLDRGTTHRVLRNTYALLSMTLLFSAAVAWAAVAFSLPAPGIILTLIAYFGLLFGIHKLKNSGAAVGLVFVLTGFMGWTLGPLLTRTLAMPSGGEAVMLALGATGAVFLALSAYATTTKRDLSWMGGFLFAGMIVALLAGLAAIFFQIPALALTVSAVVALLSAGLILYETQQIVNGGETNYVLATVSLFVSIFNLFTSLLQLFGFMGSDD</sequence>
<feature type="transmembrane region" description="Helical" evidence="6">
    <location>
        <begin position="113"/>
        <end position="132"/>
    </location>
</feature>
<reference evidence="7 8" key="1">
    <citation type="submission" date="2024-08" db="EMBL/GenBank/DDBJ databases">
        <authorList>
            <person name="Lu H."/>
        </authorList>
    </citation>
    <scope>NUCLEOTIDE SEQUENCE [LARGE SCALE GENOMIC DNA]</scope>
    <source>
        <strain evidence="7 8">LYH14W</strain>
    </source>
</reference>
<dbReference type="EMBL" id="JBIGHV010000009">
    <property type="protein sequence ID" value="MFG6432670.1"/>
    <property type="molecule type" value="Genomic_DNA"/>
</dbReference>
<comment type="subcellular location">
    <subcellularLocation>
        <location evidence="1">Cell membrane</location>
        <topology evidence="1">Multi-pass membrane protein</topology>
    </subcellularLocation>
</comment>
<comment type="caution">
    <text evidence="7">The sequence shown here is derived from an EMBL/GenBank/DDBJ whole genome shotgun (WGS) entry which is preliminary data.</text>
</comment>
<evidence type="ECO:0000313" key="8">
    <source>
        <dbReference type="Proteomes" id="UP001606210"/>
    </source>
</evidence>
<keyword evidence="2" id="KW-1003">Cell membrane</keyword>
<dbReference type="InterPro" id="IPR006214">
    <property type="entry name" value="Bax_inhibitor_1-related"/>
</dbReference>
<feature type="transmembrane region" description="Helical" evidence="6">
    <location>
        <begin position="56"/>
        <end position="73"/>
    </location>
</feature>
<proteinExistence type="inferred from homology"/>
<protein>
    <submittedName>
        <fullName evidence="7">Bax inhibitor-1/YccA family protein</fullName>
    </submittedName>
</protein>
<evidence type="ECO:0000256" key="3">
    <source>
        <dbReference type="ARBA" id="ARBA00022692"/>
    </source>
</evidence>
<dbReference type="CDD" id="cd10433">
    <property type="entry name" value="YccA_like"/>
    <property type="match status" value="1"/>
</dbReference>
<dbReference type="Pfam" id="PF01027">
    <property type="entry name" value="Bax1-I"/>
    <property type="match status" value="1"/>
</dbReference>
<comment type="similarity">
    <text evidence="6">Belongs to the BI1 family.</text>
</comment>
<evidence type="ECO:0000256" key="4">
    <source>
        <dbReference type="ARBA" id="ARBA00022989"/>
    </source>
</evidence>